<feature type="region of interest" description="Disordered" evidence="1">
    <location>
        <begin position="1"/>
        <end position="48"/>
    </location>
</feature>
<name>A0A5B7JK44_PORTR</name>
<feature type="region of interest" description="Disordered" evidence="1">
    <location>
        <begin position="145"/>
        <end position="165"/>
    </location>
</feature>
<evidence type="ECO:0000256" key="1">
    <source>
        <dbReference type="SAM" id="MobiDB-lite"/>
    </source>
</evidence>
<comment type="caution">
    <text evidence="2">The sequence shown here is derived from an EMBL/GenBank/DDBJ whole genome shotgun (WGS) entry which is preliminary data.</text>
</comment>
<dbReference type="EMBL" id="VSRR010094766">
    <property type="protein sequence ID" value="MPC93398.1"/>
    <property type="molecule type" value="Genomic_DNA"/>
</dbReference>
<gene>
    <name evidence="2" type="ORF">E2C01_088524</name>
</gene>
<evidence type="ECO:0000313" key="2">
    <source>
        <dbReference type="EMBL" id="MPC93398.1"/>
    </source>
</evidence>
<sequence>MLMGKHINLSGSRDVADLAHETSSSGLSREGDSSPQVPPTTVSCSGSSSEERLSAGFKVGTTLLSGNVYPMYCGRVLRRDLRRQSPPQHSLGKRLALRQASRLPLSDWLSCPAQPVYLYTVGLQLSRLNSHHACYRLQSIIATKPHPSRPATKPHHARYQASKLQ</sequence>
<reference evidence="2 3" key="1">
    <citation type="submission" date="2019-05" db="EMBL/GenBank/DDBJ databases">
        <title>Another draft genome of Portunus trituberculatus and its Hox gene families provides insights of decapod evolution.</title>
        <authorList>
            <person name="Jeong J.-H."/>
            <person name="Song I."/>
            <person name="Kim S."/>
            <person name="Choi T."/>
            <person name="Kim D."/>
            <person name="Ryu S."/>
            <person name="Kim W."/>
        </authorList>
    </citation>
    <scope>NUCLEOTIDE SEQUENCE [LARGE SCALE GENOMIC DNA]</scope>
    <source>
        <tissue evidence="2">Muscle</tissue>
    </source>
</reference>
<proteinExistence type="predicted"/>
<organism evidence="2 3">
    <name type="scientific">Portunus trituberculatus</name>
    <name type="common">Swimming crab</name>
    <name type="synonym">Neptunus trituberculatus</name>
    <dbReference type="NCBI Taxonomy" id="210409"/>
    <lineage>
        <taxon>Eukaryota</taxon>
        <taxon>Metazoa</taxon>
        <taxon>Ecdysozoa</taxon>
        <taxon>Arthropoda</taxon>
        <taxon>Crustacea</taxon>
        <taxon>Multicrustacea</taxon>
        <taxon>Malacostraca</taxon>
        <taxon>Eumalacostraca</taxon>
        <taxon>Eucarida</taxon>
        <taxon>Decapoda</taxon>
        <taxon>Pleocyemata</taxon>
        <taxon>Brachyura</taxon>
        <taxon>Eubrachyura</taxon>
        <taxon>Portunoidea</taxon>
        <taxon>Portunidae</taxon>
        <taxon>Portuninae</taxon>
        <taxon>Portunus</taxon>
    </lineage>
</organism>
<evidence type="ECO:0000313" key="3">
    <source>
        <dbReference type="Proteomes" id="UP000324222"/>
    </source>
</evidence>
<keyword evidence="3" id="KW-1185">Reference proteome</keyword>
<accession>A0A5B7JK44</accession>
<dbReference type="AlphaFoldDB" id="A0A5B7JK44"/>
<protein>
    <submittedName>
        <fullName evidence="2">Uncharacterized protein</fullName>
    </submittedName>
</protein>
<dbReference type="Proteomes" id="UP000324222">
    <property type="component" value="Unassembled WGS sequence"/>
</dbReference>